<proteinExistence type="predicted"/>
<protein>
    <submittedName>
        <fullName evidence="1">Uncharacterized protein</fullName>
    </submittedName>
</protein>
<sequence>MAIHSYAILVRICLLEWGDRIGLGSYLALVRRHLGQTIARQLLIIQPALSV</sequence>
<name>A0A0A8YSI9_ARUDO</name>
<dbReference type="AlphaFoldDB" id="A0A0A8YSI9"/>
<organism evidence="1">
    <name type="scientific">Arundo donax</name>
    <name type="common">Giant reed</name>
    <name type="synonym">Donax arundinaceus</name>
    <dbReference type="NCBI Taxonomy" id="35708"/>
    <lineage>
        <taxon>Eukaryota</taxon>
        <taxon>Viridiplantae</taxon>
        <taxon>Streptophyta</taxon>
        <taxon>Embryophyta</taxon>
        <taxon>Tracheophyta</taxon>
        <taxon>Spermatophyta</taxon>
        <taxon>Magnoliopsida</taxon>
        <taxon>Liliopsida</taxon>
        <taxon>Poales</taxon>
        <taxon>Poaceae</taxon>
        <taxon>PACMAD clade</taxon>
        <taxon>Arundinoideae</taxon>
        <taxon>Arundineae</taxon>
        <taxon>Arundo</taxon>
    </lineage>
</organism>
<reference evidence="1" key="1">
    <citation type="submission" date="2014-09" db="EMBL/GenBank/DDBJ databases">
        <authorList>
            <person name="Magalhaes I.L.F."/>
            <person name="Oliveira U."/>
            <person name="Santos F.R."/>
            <person name="Vidigal T.H.D.A."/>
            <person name="Brescovit A.D."/>
            <person name="Santos A.J."/>
        </authorList>
    </citation>
    <scope>NUCLEOTIDE SEQUENCE</scope>
    <source>
        <tissue evidence="1">Shoot tissue taken approximately 20 cm above the soil surface</tissue>
    </source>
</reference>
<dbReference type="EMBL" id="GBRH01272463">
    <property type="protein sequence ID" value="JAD25432.1"/>
    <property type="molecule type" value="Transcribed_RNA"/>
</dbReference>
<evidence type="ECO:0000313" key="1">
    <source>
        <dbReference type="EMBL" id="JAD25432.1"/>
    </source>
</evidence>
<accession>A0A0A8YSI9</accession>
<reference evidence="1" key="2">
    <citation type="journal article" date="2015" name="Data Brief">
        <title>Shoot transcriptome of the giant reed, Arundo donax.</title>
        <authorList>
            <person name="Barrero R.A."/>
            <person name="Guerrero F.D."/>
            <person name="Moolhuijzen P."/>
            <person name="Goolsby J.A."/>
            <person name="Tidwell J."/>
            <person name="Bellgard S.E."/>
            <person name="Bellgard M.I."/>
        </authorList>
    </citation>
    <scope>NUCLEOTIDE SEQUENCE</scope>
    <source>
        <tissue evidence="1">Shoot tissue taken approximately 20 cm above the soil surface</tissue>
    </source>
</reference>